<proteinExistence type="predicted"/>
<dbReference type="RefSeq" id="XP_025352124.1">
    <property type="nucleotide sequence ID" value="XM_025503093.1"/>
</dbReference>
<dbReference type="Proteomes" id="UP000245771">
    <property type="component" value="Unassembled WGS sequence"/>
</dbReference>
<dbReference type="AlphaFoldDB" id="A0A316V2Y6"/>
<protein>
    <submittedName>
        <fullName evidence="1">Uncharacterized protein</fullName>
    </submittedName>
</protein>
<dbReference type="EMBL" id="KZ819607">
    <property type="protein sequence ID" value="PWN31822.1"/>
    <property type="molecule type" value="Genomic_DNA"/>
</dbReference>
<dbReference type="InParanoid" id="A0A316V2Y6"/>
<accession>A0A316V2Y6</accession>
<sequence>MCIRRDAWLFLFSVHFSHNFPKSATTSIVQPHHIIIPSIRTLTVKETLGLRSRKGIFYFLSLLTRVSPKLAYLPRHRFFTPVNSLSDAE</sequence>
<gene>
    <name evidence="1" type="ORF">FA14DRAFT_93372</name>
</gene>
<evidence type="ECO:0000313" key="2">
    <source>
        <dbReference type="Proteomes" id="UP000245771"/>
    </source>
</evidence>
<name>A0A316V2Y6_9BASI</name>
<keyword evidence="2" id="KW-1185">Reference proteome</keyword>
<evidence type="ECO:0000313" key="1">
    <source>
        <dbReference type="EMBL" id="PWN31822.1"/>
    </source>
</evidence>
<reference evidence="1 2" key="1">
    <citation type="journal article" date="2018" name="Mol. Biol. Evol.">
        <title>Broad Genomic Sampling Reveals a Smut Pathogenic Ancestry of the Fungal Clade Ustilaginomycotina.</title>
        <authorList>
            <person name="Kijpornyongpan T."/>
            <person name="Mondo S.J."/>
            <person name="Barry K."/>
            <person name="Sandor L."/>
            <person name="Lee J."/>
            <person name="Lipzen A."/>
            <person name="Pangilinan J."/>
            <person name="LaButti K."/>
            <person name="Hainaut M."/>
            <person name="Henrissat B."/>
            <person name="Grigoriev I.V."/>
            <person name="Spatafora J.W."/>
            <person name="Aime M.C."/>
        </authorList>
    </citation>
    <scope>NUCLEOTIDE SEQUENCE [LARGE SCALE GENOMIC DNA]</scope>
    <source>
        <strain evidence="1 2">MCA 3882</strain>
    </source>
</reference>
<dbReference type="GeneID" id="37024874"/>
<organism evidence="1 2">
    <name type="scientific">Meira miltonrushii</name>
    <dbReference type="NCBI Taxonomy" id="1280837"/>
    <lineage>
        <taxon>Eukaryota</taxon>
        <taxon>Fungi</taxon>
        <taxon>Dikarya</taxon>
        <taxon>Basidiomycota</taxon>
        <taxon>Ustilaginomycotina</taxon>
        <taxon>Exobasidiomycetes</taxon>
        <taxon>Exobasidiales</taxon>
        <taxon>Brachybasidiaceae</taxon>
        <taxon>Meira</taxon>
    </lineage>
</organism>